<dbReference type="Pfam" id="PF00083">
    <property type="entry name" value="Sugar_tr"/>
    <property type="match status" value="1"/>
</dbReference>
<keyword evidence="5 8" id="KW-1133">Transmembrane helix</keyword>
<organism evidence="10 11">
    <name type="scientific">Lasiosphaeria ovina</name>
    <dbReference type="NCBI Taxonomy" id="92902"/>
    <lineage>
        <taxon>Eukaryota</taxon>
        <taxon>Fungi</taxon>
        <taxon>Dikarya</taxon>
        <taxon>Ascomycota</taxon>
        <taxon>Pezizomycotina</taxon>
        <taxon>Sordariomycetes</taxon>
        <taxon>Sordariomycetidae</taxon>
        <taxon>Sordariales</taxon>
        <taxon>Lasiosphaeriaceae</taxon>
        <taxon>Lasiosphaeria</taxon>
    </lineage>
</organism>
<name>A0AAE0NND1_9PEZI</name>
<dbReference type="InterPro" id="IPR036259">
    <property type="entry name" value="MFS_trans_sf"/>
</dbReference>
<feature type="transmembrane region" description="Helical" evidence="8">
    <location>
        <begin position="373"/>
        <end position="392"/>
    </location>
</feature>
<dbReference type="PANTHER" id="PTHR48022:SF10">
    <property type="entry name" value="MAJOR FACILITATOR SUPERFAMILY (MFS) PROFILE DOMAIN-CONTAINING PROTEIN"/>
    <property type="match status" value="1"/>
</dbReference>
<feature type="transmembrane region" description="Helical" evidence="8">
    <location>
        <begin position="413"/>
        <end position="435"/>
    </location>
</feature>
<keyword evidence="3 7" id="KW-0813">Transport</keyword>
<evidence type="ECO:0000256" key="5">
    <source>
        <dbReference type="ARBA" id="ARBA00022989"/>
    </source>
</evidence>
<reference evidence="10" key="1">
    <citation type="journal article" date="2023" name="Mol. Phylogenet. Evol.">
        <title>Genome-scale phylogeny and comparative genomics of the fungal order Sordariales.</title>
        <authorList>
            <person name="Hensen N."/>
            <person name="Bonometti L."/>
            <person name="Westerberg I."/>
            <person name="Brannstrom I.O."/>
            <person name="Guillou S."/>
            <person name="Cros-Aarteil S."/>
            <person name="Calhoun S."/>
            <person name="Haridas S."/>
            <person name="Kuo A."/>
            <person name="Mondo S."/>
            <person name="Pangilinan J."/>
            <person name="Riley R."/>
            <person name="LaButti K."/>
            <person name="Andreopoulos B."/>
            <person name="Lipzen A."/>
            <person name="Chen C."/>
            <person name="Yan M."/>
            <person name="Daum C."/>
            <person name="Ng V."/>
            <person name="Clum A."/>
            <person name="Steindorff A."/>
            <person name="Ohm R.A."/>
            <person name="Martin F."/>
            <person name="Silar P."/>
            <person name="Natvig D.O."/>
            <person name="Lalanne C."/>
            <person name="Gautier V."/>
            <person name="Ament-Velasquez S.L."/>
            <person name="Kruys A."/>
            <person name="Hutchinson M.I."/>
            <person name="Powell A.J."/>
            <person name="Barry K."/>
            <person name="Miller A.N."/>
            <person name="Grigoriev I.V."/>
            <person name="Debuchy R."/>
            <person name="Gladieux P."/>
            <person name="Hiltunen Thoren M."/>
            <person name="Johannesson H."/>
        </authorList>
    </citation>
    <scope>NUCLEOTIDE SEQUENCE</scope>
    <source>
        <strain evidence="10">CBS 958.72</strain>
    </source>
</reference>
<feature type="domain" description="Major facilitator superfamily (MFS) profile" evidence="9">
    <location>
        <begin position="25"/>
        <end position="469"/>
    </location>
</feature>
<dbReference type="Proteomes" id="UP001287356">
    <property type="component" value="Unassembled WGS sequence"/>
</dbReference>
<dbReference type="FunFam" id="1.20.1250.20:FF:000078">
    <property type="entry name" value="MFS maltose transporter, putative"/>
    <property type="match status" value="1"/>
</dbReference>
<proteinExistence type="inferred from homology"/>
<evidence type="ECO:0000313" key="11">
    <source>
        <dbReference type="Proteomes" id="UP001287356"/>
    </source>
</evidence>
<dbReference type="NCBIfam" id="TIGR00879">
    <property type="entry name" value="SP"/>
    <property type="match status" value="1"/>
</dbReference>
<feature type="transmembrane region" description="Helical" evidence="8">
    <location>
        <begin position="103"/>
        <end position="122"/>
    </location>
</feature>
<dbReference type="Gene3D" id="1.20.1250.20">
    <property type="entry name" value="MFS general substrate transporter like domains"/>
    <property type="match status" value="1"/>
</dbReference>
<dbReference type="SUPFAM" id="SSF103473">
    <property type="entry name" value="MFS general substrate transporter"/>
    <property type="match status" value="1"/>
</dbReference>
<dbReference type="InterPro" id="IPR050360">
    <property type="entry name" value="MFS_Sugar_Transporters"/>
</dbReference>
<keyword evidence="11" id="KW-1185">Reference proteome</keyword>
<gene>
    <name evidence="10" type="ORF">B0T24DRAFT_568046</name>
</gene>
<feature type="transmembrane region" description="Helical" evidence="8">
    <location>
        <begin position="283"/>
        <end position="304"/>
    </location>
</feature>
<evidence type="ECO:0000256" key="4">
    <source>
        <dbReference type="ARBA" id="ARBA00022692"/>
    </source>
</evidence>
<dbReference type="InterPro" id="IPR003663">
    <property type="entry name" value="Sugar/inositol_transpt"/>
</dbReference>
<dbReference type="GO" id="GO:0016020">
    <property type="term" value="C:membrane"/>
    <property type="evidence" value="ECO:0007669"/>
    <property type="project" value="UniProtKB-SubCell"/>
</dbReference>
<feature type="transmembrane region" description="Helical" evidence="8">
    <location>
        <begin position="160"/>
        <end position="179"/>
    </location>
</feature>
<evidence type="ECO:0000256" key="1">
    <source>
        <dbReference type="ARBA" id="ARBA00004141"/>
    </source>
</evidence>
<evidence type="ECO:0000256" key="2">
    <source>
        <dbReference type="ARBA" id="ARBA00010992"/>
    </source>
</evidence>
<accession>A0AAE0NND1</accession>
<sequence>MAGGAVLTANPLKLDLRSHRKCFFICSVITIASFQYGLDYALVGGFMAMPGFLRVFGYFNTATNKWSIDPTVQQLISSLMTIGTFVGSLLVGPFSARFGRRHGLWAASLLNFVATAIMIGTTNLGALYFSRLLLGVSVGWFLTFAQVYVNEAAPAHLRGVMFAVYQCQLSIGSIVGAAVDNGTHLLDGPEAYRIPLAVFFVAPAVQSFAIFFFPESPRWLVTQGKEDAAKSALRRLRNARISETELEAEFNEIAVSTREQMEQRDGKHLWIDMWRGRDRRRTLLSIAIICFHCANGSSWVNIYTTYFLAAAGVTEAFSYSVMVTCMGLIGAIASSFIVRRFDRRVIVLVGVGACGLCQLAFAVAWTVAPGSVAAAKSIVAFISLFTFFYVAYAPYAWLMGGEYPNNHLRAHTFGLATALNFLGNWLGVFTAPYFINPASLGWNAKYGYIWAGSNAILFVFTWFCIPETRDRTLEEIHEMFEANVPARKFKGYVCAGTRAMADAVILRDKEAAHAAHVEEPAAAAAASATGRDLSGSHMEKA</sequence>
<feature type="transmembrane region" description="Helical" evidence="8">
    <location>
        <begin position="345"/>
        <end position="367"/>
    </location>
</feature>
<keyword evidence="6 8" id="KW-0472">Membrane</keyword>
<keyword evidence="4 8" id="KW-0812">Transmembrane</keyword>
<evidence type="ECO:0000259" key="9">
    <source>
        <dbReference type="PROSITE" id="PS50850"/>
    </source>
</evidence>
<feature type="transmembrane region" description="Helical" evidence="8">
    <location>
        <begin position="191"/>
        <end position="213"/>
    </location>
</feature>
<feature type="transmembrane region" description="Helical" evidence="8">
    <location>
        <begin position="22"/>
        <end position="52"/>
    </location>
</feature>
<comment type="similarity">
    <text evidence="2 7">Belongs to the major facilitator superfamily. Sugar transporter (TC 2.A.1.1) family.</text>
</comment>
<comment type="caution">
    <text evidence="10">The sequence shown here is derived from an EMBL/GenBank/DDBJ whole genome shotgun (WGS) entry which is preliminary data.</text>
</comment>
<protein>
    <submittedName>
        <fullName evidence="10">MFS transporter</fullName>
    </submittedName>
</protein>
<evidence type="ECO:0000256" key="7">
    <source>
        <dbReference type="RuleBase" id="RU003346"/>
    </source>
</evidence>
<evidence type="ECO:0000256" key="3">
    <source>
        <dbReference type="ARBA" id="ARBA00022448"/>
    </source>
</evidence>
<dbReference type="InterPro" id="IPR005829">
    <property type="entry name" value="Sugar_transporter_CS"/>
</dbReference>
<evidence type="ECO:0000313" key="10">
    <source>
        <dbReference type="EMBL" id="KAK3384665.1"/>
    </source>
</evidence>
<dbReference type="InterPro" id="IPR005828">
    <property type="entry name" value="MFS_sugar_transport-like"/>
</dbReference>
<dbReference type="PANTHER" id="PTHR48022">
    <property type="entry name" value="PLASTIDIC GLUCOSE TRANSPORTER 4"/>
    <property type="match status" value="1"/>
</dbReference>
<dbReference type="PROSITE" id="PS50850">
    <property type="entry name" value="MFS"/>
    <property type="match status" value="1"/>
</dbReference>
<dbReference type="PROSITE" id="PS00217">
    <property type="entry name" value="SUGAR_TRANSPORT_2"/>
    <property type="match status" value="1"/>
</dbReference>
<reference evidence="10" key="2">
    <citation type="submission" date="2023-06" db="EMBL/GenBank/DDBJ databases">
        <authorList>
            <consortium name="Lawrence Berkeley National Laboratory"/>
            <person name="Haridas S."/>
            <person name="Hensen N."/>
            <person name="Bonometti L."/>
            <person name="Westerberg I."/>
            <person name="Brannstrom I.O."/>
            <person name="Guillou S."/>
            <person name="Cros-Aarteil S."/>
            <person name="Calhoun S."/>
            <person name="Kuo A."/>
            <person name="Mondo S."/>
            <person name="Pangilinan J."/>
            <person name="Riley R."/>
            <person name="Labutti K."/>
            <person name="Andreopoulos B."/>
            <person name="Lipzen A."/>
            <person name="Chen C."/>
            <person name="Yanf M."/>
            <person name="Daum C."/>
            <person name="Ng V."/>
            <person name="Clum A."/>
            <person name="Steindorff A."/>
            <person name="Ohm R."/>
            <person name="Martin F."/>
            <person name="Silar P."/>
            <person name="Natvig D."/>
            <person name="Lalanne C."/>
            <person name="Gautier V."/>
            <person name="Ament-Velasquez S.L."/>
            <person name="Kruys A."/>
            <person name="Hutchinson M.I."/>
            <person name="Powell A.J."/>
            <person name="Barry K."/>
            <person name="Miller A.N."/>
            <person name="Grigoriev I.V."/>
            <person name="Debuchy R."/>
            <person name="Gladieux P."/>
            <person name="Thoren M.H."/>
            <person name="Johannesson H."/>
        </authorList>
    </citation>
    <scope>NUCLEOTIDE SEQUENCE</scope>
    <source>
        <strain evidence="10">CBS 958.72</strain>
    </source>
</reference>
<evidence type="ECO:0000256" key="8">
    <source>
        <dbReference type="SAM" id="Phobius"/>
    </source>
</evidence>
<feature type="transmembrane region" description="Helical" evidence="8">
    <location>
        <begin position="128"/>
        <end position="148"/>
    </location>
</feature>
<feature type="transmembrane region" description="Helical" evidence="8">
    <location>
        <begin position="316"/>
        <end position="338"/>
    </location>
</feature>
<dbReference type="GO" id="GO:0005351">
    <property type="term" value="F:carbohydrate:proton symporter activity"/>
    <property type="evidence" value="ECO:0007669"/>
    <property type="project" value="TreeGrafter"/>
</dbReference>
<feature type="transmembrane region" description="Helical" evidence="8">
    <location>
        <begin position="447"/>
        <end position="465"/>
    </location>
</feature>
<dbReference type="AlphaFoldDB" id="A0AAE0NND1"/>
<dbReference type="EMBL" id="JAULSN010000001">
    <property type="protein sequence ID" value="KAK3384665.1"/>
    <property type="molecule type" value="Genomic_DNA"/>
</dbReference>
<feature type="transmembrane region" description="Helical" evidence="8">
    <location>
        <begin position="72"/>
        <end position="91"/>
    </location>
</feature>
<dbReference type="InterPro" id="IPR020846">
    <property type="entry name" value="MFS_dom"/>
</dbReference>
<comment type="subcellular location">
    <subcellularLocation>
        <location evidence="1">Membrane</location>
        <topology evidence="1">Multi-pass membrane protein</topology>
    </subcellularLocation>
</comment>
<evidence type="ECO:0000256" key="6">
    <source>
        <dbReference type="ARBA" id="ARBA00023136"/>
    </source>
</evidence>